<dbReference type="Proteomes" id="UP000015106">
    <property type="component" value="Chromosome 3"/>
</dbReference>
<proteinExistence type="predicted"/>
<protein>
    <submittedName>
        <fullName evidence="1">Uncharacterized protein</fullName>
    </submittedName>
</protein>
<keyword evidence="2" id="KW-1185">Reference proteome</keyword>
<reference evidence="2" key="1">
    <citation type="journal article" date="2013" name="Nature">
        <title>Draft genome of the wheat A-genome progenitor Triticum urartu.</title>
        <authorList>
            <person name="Ling H.Q."/>
            <person name="Zhao S."/>
            <person name="Liu D."/>
            <person name="Wang J."/>
            <person name="Sun H."/>
            <person name="Zhang C."/>
            <person name="Fan H."/>
            <person name="Li D."/>
            <person name="Dong L."/>
            <person name="Tao Y."/>
            <person name="Gao C."/>
            <person name="Wu H."/>
            <person name="Li Y."/>
            <person name="Cui Y."/>
            <person name="Guo X."/>
            <person name="Zheng S."/>
            <person name="Wang B."/>
            <person name="Yu K."/>
            <person name="Liang Q."/>
            <person name="Yang W."/>
            <person name="Lou X."/>
            <person name="Chen J."/>
            <person name="Feng M."/>
            <person name="Jian J."/>
            <person name="Zhang X."/>
            <person name="Luo G."/>
            <person name="Jiang Y."/>
            <person name="Liu J."/>
            <person name="Wang Z."/>
            <person name="Sha Y."/>
            <person name="Zhang B."/>
            <person name="Wu H."/>
            <person name="Tang D."/>
            <person name="Shen Q."/>
            <person name="Xue P."/>
            <person name="Zou S."/>
            <person name="Wang X."/>
            <person name="Liu X."/>
            <person name="Wang F."/>
            <person name="Yang Y."/>
            <person name="An X."/>
            <person name="Dong Z."/>
            <person name="Zhang K."/>
            <person name="Zhang X."/>
            <person name="Luo M.C."/>
            <person name="Dvorak J."/>
            <person name="Tong Y."/>
            <person name="Wang J."/>
            <person name="Yang H."/>
            <person name="Li Z."/>
            <person name="Wang D."/>
            <person name="Zhang A."/>
            <person name="Wang J."/>
        </authorList>
    </citation>
    <scope>NUCLEOTIDE SEQUENCE</scope>
    <source>
        <strain evidence="2">cv. G1812</strain>
    </source>
</reference>
<organism evidence="1 2">
    <name type="scientific">Triticum urartu</name>
    <name type="common">Red wild einkorn</name>
    <name type="synonym">Crithodium urartu</name>
    <dbReference type="NCBI Taxonomy" id="4572"/>
    <lineage>
        <taxon>Eukaryota</taxon>
        <taxon>Viridiplantae</taxon>
        <taxon>Streptophyta</taxon>
        <taxon>Embryophyta</taxon>
        <taxon>Tracheophyta</taxon>
        <taxon>Spermatophyta</taxon>
        <taxon>Magnoliopsida</taxon>
        <taxon>Liliopsida</taxon>
        <taxon>Poales</taxon>
        <taxon>Poaceae</taxon>
        <taxon>BOP clade</taxon>
        <taxon>Pooideae</taxon>
        <taxon>Triticodae</taxon>
        <taxon>Triticeae</taxon>
        <taxon>Triticinae</taxon>
        <taxon>Triticum</taxon>
    </lineage>
</organism>
<dbReference type="Gramene" id="TuG1812G0300002797.01.T01">
    <property type="protein sequence ID" value="TuG1812G0300002797.01.T01"/>
    <property type="gene ID" value="TuG1812G0300002797.01"/>
</dbReference>
<reference evidence="1" key="3">
    <citation type="submission" date="2022-06" db="UniProtKB">
        <authorList>
            <consortium name="EnsemblPlants"/>
        </authorList>
    </citation>
    <scope>IDENTIFICATION</scope>
</reference>
<dbReference type="EnsemblPlants" id="TuG1812G0300002797.01.T01">
    <property type="protein sequence ID" value="TuG1812G0300002797.01.T01"/>
    <property type="gene ID" value="TuG1812G0300002797.01"/>
</dbReference>
<evidence type="ECO:0000313" key="1">
    <source>
        <dbReference type="EnsemblPlants" id="TuG1812G0300002797.01.T01"/>
    </source>
</evidence>
<reference evidence="1" key="2">
    <citation type="submission" date="2018-03" db="EMBL/GenBank/DDBJ databases">
        <title>The Triticum urartu genome reveals the dynamic nature of wheat genome evolution.</title>
        <authorList>
            <person name="Ling H."/>
            <person name="Ma B."/>
            <person name="Shi X."/>
            <person name="Liu H."/>
            <person name="Dong L."/>
            <person name="Sun H."/>
            <person name="Cao Y."/>
            <person name="Gao Q."/>
            <person name="Zheng S."/>
            <person name="Li Y."/>
            <person name="Yu Y."/>
            <person name="Du H."/>
            <person name="Qi M."/>
            <person name="Li Y."/>
            <person name="Yu H."/>
            <person name="Cui Y."/>
            <person name="Wang N."/>
            <person name="Chen C."/>
            <person name="Wu H."/>
            <person name="Zhao Y."/>
            <person name="Zhang J."/>
            <person name="Li Y."/>
            <person name="Zhou W."/>
            <person name="Zhang B."/>
            <person name="Hu W."/>
            <person name="Eijk M."/>
            <person name="Tang J."/>
            <person name="Witsenboer H."/>
            <person name="Zhao S."/>
            <person name="Li Z."/>
            <person name="Zhang A."/>
            <person name="Wang D."/>
            <person name="Liang C."/>
        </authorList>
    </citation>
    <scope>NUCLEOTIDE SEQUENCE [LARGE SCALE GENOMIC DNA]</scope>
    <source>
        <strain evidence="1">cv. G1812</strain>
    </source>
</reference>
<name>A0A8R7TWH4_TRIUA</name>
<sequence length="406" mass="43336">MILQDPPPVRPLHHVLVVVHLPAHRHGVLVGEAVIELVHQRDVPVDHQLELPVLPLPPGDAVQVALEVVRLRLVAVGLQERRAARVDQQLHADVGVAHGWVQRDAVRPVPDTEHPETWEAVEDVTEVVVAGARAAEDDGGDRRPAPGRAEGGLVVVICGNVDGVERGQSGAQAVADHSDAGLLVLVFVHQPCNLCQYLHPGALLAQLRAFVGGGVQRQVPAVHRRFGPVGALRPEDPGRRGEGELEVGHPLQRPLRAAPRHDDIPAPERGRALIRGHGHVPHPVALPCAPVPAQRPEQHLAVHVGAGRGVDVPGHRVPARVGHLHAPEEVGSPVPAHAGVRGPTLGDERLVRRHDHLAVVDEAAPEVDVERVQQAIPVVAAVQLPPPLSHVAGEHRQGVDLCAWSI</sequence>
<dbReference type="AlphaFoldDB" id="A0A8R7TWH4"/>
<evidence type="ECO:0000313" key="2">
    <source>
        <dbReference type="Proteomes" id="UP000015106"/>
    </source>
</evidence>
<accession>A0A8R7TWH4</accession>